<dbReference type="AlphaFoldDB" id="A0A381QLZ2"/>
<reference evidence="1" key="1">
    <citation type="submission" date="2018-05" db="EMBL/GenBank/DDBJ databases">
        <authorList>
            <person name="Lanie J.A."/>
            <person name="Ng W.-L."/>
            <person name="Kazmierczak K.M."/>
            <person name="Andrzejewski T.M."/>
            <person name="Davidsen T.M."/>
            <person name="Wayne K.J."/>
            <person name="Tettelin H."/>
            <person name="Glass J.I."/>
            <person name="Rusch D."/>
            <person name="Podicherti R."/>
            <person name="Tsui H.-C.T."/>
            <person name="Winkler M.E."/>
        </authorList>
    </citation>
    <scope>NUCLEOTIDE SEQUENCE</scope>
</reference>
<protein>
    <submittedName>
        <fullName evidence="1">Uncharacterized protein</fullName>
    </submittedName>
</protein>
<evidence type="ECO:0000313" key="1">
    <source>
        <dbReference type="EMBL" id="SUZ80352.1"/>
    </source>
</evidence>
<proteinExistence type="predicted"/>
<name>A0A381QLZ2_9ZZZZ</name>
<dbReference type="EMBL" id="UINC01001424">
    <property type="protein sequence ID" value="SUZ80352.1"/>
    <property type="molecule type" value="Genomic_DNA"/>
</dbReference>
<organism evidence="1">
    <name type="scientific">marine metagenome</name>
    <dbReference type="NCBI Taxonomy" id="408172"/>
    <lineage>
        <taxon>unclassified sequences</taxon>
        <taxon>metagenomes</taxon>
        <taxon>ecological metagenomes</taxon>
    </lineage>
</organism>
<sequence>MAEGRGAGVTEPYRPNIFAQPVGKDSVVAVVGAGAVPTGPWSYVTGIPNLDADIVGPPPQYLSVAAWAA</sequence>
<accession>A0A381QLZ2</accession>
<gene>
    <name evidence="1" type="ORF">METZ01_LOCUS33206</name>
</gene>